<feature type="coiled-coil region" evidence="1">
    <location>
        <begin position="48"/>
        <end position="75"/>
    </location>
</feature>
<accession>A0A173S7S0</accession>
<reference evidence="2 3" key="1">
    <citation type="submission" date="2015-09" db="EMBL/GenBank/DDBJ databases">
        <authorList>
            <consortium name="Pathogen Informatics"/>
        </authorList>
    </citation>
    <scope>NUCLEOTIDE SEQUENCE [LARGE SCALE GENOMIC DNA]</scope>
    <source>
        <strain evidence="2 3">2789STDY5608863</strain>
    </source>
</reference>
<dbReference type="EMBL" id="CYXV01000004">
    <property type="protein sequence ID" value="CUM86016.1"/>
    <property type="molecule type" value="Genomic_DNA"/>
</dbReference>
<organism evidence="2 3">
    <name type="scientific">Roseburia faecis</name>
    <dbReference type="NCBI Taxonomy" id="301302"/>
    <lineage>
        <taxon>Bacteria</taxon>
        <taxon>Bacillati</taxon>
        <taxon>Bacillota</taxon>
        <taxon>Clostridia</taxon>
        <taxon>Lachnospirales</taxon>
        <taxon>Lachnospiraceae</taxon>
        <taxon>Roseburia</taxon>
    </lineage>
</organism>
<name>A0A173S7S0_9FIRM</name>
<sequence>MEKENELKKEYLRSYTPAVSAARRIEEEIEQLRADKMAPALVMDDMPHAHDQKDLSDYAAKLDELERKLIKARYERIDLYADIFADIERLEDETEKAVLTYRYLRRQSWEEVCVKLGYQWAQVHRIHARALKHFNPTGGYYEILIKKMKDDTQ</sequence>
<dbReference type="SUPFAM" id="SSF88659">
    <property type="entry name" value="Sigma3 and sigma4 domains of RNA polymerase sigma factors"/>
    <property type="match status" value="1"/>
</dbReference>
<dbReference type="InterPro" id="IPR013324">
    <property type="entry name" value="RNA_pol_sigma_r3/r4-like"/>
</dbReference>
<evidence type="ECO:0000256" key="1">
    <source>
        <dbReference type="SAM" id="Coils"/>
    </source>
</evidence>
<evidence type="ECO:0000313" key="3">
    <source>
        <dbReference type="Proteomes" id="UP000095495"/>
    </source>
</evidence>
<dbReference type="Proteomes" id="UP000095495">
    <property type="component" value="Unassembled WGS sequence"/>
</dbReference>
<proteinExistence type="predicted"/>
<dbReference type="Gene3D" id="1.20.140.160">
    <property type="match status" value="1"/>
</dbReference>
<dbReference type="AlphaFoldDB" id="A0A173S7S0"/>
<protein>
    <submittedName>
        <fullName evidence="2">RNA polymerase sigma-70 factor, sigma-B/F/G subfamily</fullName>
    </submittedName>
</protein>
<gene>
    <name evidence="2" type="ORF">ERS852420_01135</name>
</gene>
<evidence type="ECO:0000313" key="2">
    <source>
        <dbReference type="EMBL" id="CUM86016.1"/>
    </source>
</evidence>
<dbReference type="RefSeq" id="WP_070103585.1">
    <property type="nucleotide sequence ID" value="NZ_CYXV01000004.1"/>
</dbReference>
<keyword evidence="1" id="KW-0175">Coiled coil</keyword>